<protein>
    <submittedName>
        <fullName evidence="1">UDP-N-acetylmuramoyl-L-alanine--D-glutamate ligase</fullName>
    </submittedName>
</protein>
<gene>
    <name evidence="1" type="ORF">GKG38_15335</name>
</gene>
<reference evidence="1 2" key="1">
    <citation type="journal article" date="2019" name="Nat. Med.">
        <title>A library of human gut bacterial isolates paired with longitudinal multiomics data enables mechanistic microbiome research.</title>
        <authorList>
            <person name="Poyet M."/>
            <person name="Groussin M."/>
            <person name="Gibbons S.M."/>
            <person name="Avila-Pacheco J."/>
            <person name="Jiang X."/>
            <person name="Kearney S.M."/>
            <person name="Perrotta A.R."/>
            <person name="Berdy B."/>
            <person name="Zhao S."/>
            <person name="Lieberman T.D."/>
            <person name="Swanson P.K."/>
            <person name="Smith M."/>
            <person name="Roesemann S."/>
            <person name="Alexander J.E."/>
            <person name="Rich S.A."/>
            <person name="Livny J."/>
            <person name="Vlamakis H."/>
            <person name="Clish C."/>
            <person name="Bullock K."/>
            <person name="Deik A."/>
            <person name="Scott J."/>
            <person name="Pierce K.A."/>
            <person name="Xavier R.J."/>
            <person name="Alm E.J."/>
        </authorList>
    </citation>
    <scope>NUCLEOTIDE SEQUENCE [LARGE SCALE GENOMIC DNA]</scope>
    <source>
        <strain evidence="1 2">BIOML-A1</strain>
    </source>
</reference>
<dbReference type="Proteomes" id="UP000462865">
    <property type="component" value="Unassembled WGS sequence"/>
</dbReference>
<dbReference type="GO" id="GO:0016874">
    <property type="term" value="F:ligase activity"/>
    <property type="evidence" value="ECO:0007669"/>
    <property type="project" value="UniProtKB-KW"/>
</dbReference>
<feature type="non-terminal residue" evidence="1">
    <location>
        <position position="59"/>
    </location>
</feature>
<keyword evidence="1" id="KW-0436">Ligase</keyword>
<organism evidence="1 2">
    <name type="scientific">Gordonibacter urolithinfaciens</name>
    <dbReference type="NCBI Taxonomy" id="1335613"/>
    <lineage>
        <taxon>Bacteria</taxon>
        <taxon>Bacillati</taxon>
        <taxon>Actinomycetota</taxon>
        <taxon>Coriobacteriia</taxon>
        <taxon>Eggerthellales</taxon>
        <taxon>Eggerthellaceae</taxon>
        <taxon>Gordonibacter</taxon>
    </lineage>
</organism>
<sequence>MARGDLIPGRKHAPQHLGRVLVLGLGKSGRAAVEYLLPLLGGRVDALAVAAGARTEASE</sequence>
<dbReference type="EMBL" id="WKZA01000164">
    <property type="protein sequence ID" value="MSA96399.1"/>
    <property type="molecule type" value="Genomic_DNA"/>
</dbReference>
<evidence type="ECO:0000313" key="2">
    <source>
        <dbReference type="Proteomes" id="UP000462865"/>
    </source>
</evidence>
<comment type="caution">
    <text evidence="1">The sequence shown here is derived from an EMBL/GenBank/DDBJ whole genome shotgun (WGS) entry which is preliminary data.</text>
</comment>
<name>A0A7K0IE95_9ACTN</name>
<accession>A0A7K0IE95</accession>
<dbReference type="AlphaFoldDB" id="A0A7K0IE95"/>
<evidence type="ECO:0000313" key="1">
    <source>
        <dbReference type="EMBL" id="MSA96399.1"/>
    </source>
</evidence>
<proteinExistence type="predicted"/>